<keyword evidence="7" id="KW-1185">Reference proteome</keyword>
<dbReference type="PANTHER" id="PTHR20648">
    <property type="entry name" value="ELONGIN-C"/>
    <property type="match status" value="1"/>
</dbReference>
<feature type="domain" description="SKP1 component POZ" evidence="5">
    <location>
        <begin position="19"/>
        <end position="80"/>
    </location>
</feature>
<dbReference type="Pfam" id="PF03931">
    <property type="entry name" value="Skp1_POZ"/>
    <property type="match status" value="1"/>
</dbReference>
<dbReference type="InterPro" id="IPR011333">
    <property type="entry name" value="SKP1/BTB/POZ_sf"/>
</dbReference>
<evidence type="ECO:0000256" key="4">
    <source>
        <dbReference type="ARBA" id="ARBA00023242"/>
    </source>
</evidence>
<dbReference type="InterPro" id="IPR039948">
    <property type="entry name" value="ELC1"/>
</dbReference>
<proteinExistence type="inferred from homology"/>
<evidence type="ECO:0000313" key="7">
    <source>
        <dbReference type="Proteomes" id="UP001054945"/>
    </source>
</evidence>
<evidence type="ECO:0000256" key="1">
    <source>
        <dbReference type="ARBA" id="ARBA00004123"/>
    </source>
</evidence>
<dbReference type="FunFam" id="3.30.710.10:FF:000035">
    <property type="entry name" value="Elongin C transcription elongation factor"/>
    <property type="match status" value="1"/>
</dbReference>
<dbReference type="Proteomes" id="UP001054945">
    <property type="component" value="Unassembled WGS sequence"/>
</dbReference>
<comment type="caution">
    <text evidence="6">The sequence shown here is derived from an EMBL/GenBank/DDBJ whole genome shotgun (WGS) entry which is preliminary data.</text>
</comment>
<name>A0AAV4MN94_CAEEX</name>
<dbReference type="AlphaFoldDB" id="A0AAV4MN94"/>
<keyword evidence="4" id="KW-0539">Nucleus</keyword>
<reference evidence="6 7" key="1">
    <citation type="submission" date="2021-06" db="EMBL/GenBank/DDBJ databases">
        <title>Caerostris extrusa draft genome.</title>
        <authorList>
            <person name="Kono N."/>
            <person name="Arakawa K."/>
        </authorList>
    </citation>
    <scope>NUCLEOTIDE SEQUENCE [LARGE SCALE GENOMIC DNA]</scope>
</reference>
<evidence type="ECO:0000256" key="2">
    <source>
        <dbReference type="ARBA" id="ARBA00009993"/>
    </source>
</evidence>
<dbReference type="GO" id="GO:0005634">
    <property type="term" value="C:nucleus"/>
    <property type="evidence" value="ECO:0007669"/>
    <property type="project" value="UniProtKB-SubCell"/>
</dbReference>
<sequence>MDEETKVIYGGCTGPDAEFIKLVSSDGHEICIKVKYTIVSKTIKEILQTRRILGRDQESVLKFENIPSHLLVKVCQYFTFKTYYTSKHFKSIPRFVIEENIMGDLLRVASLLHC</sequence>
<evidence type="ECO:0000313" key="6">
    <source>
        <dbReference type="EMBL" id="GIX73825.1"/>
    </source>
</evidence>
<gene>
    <name evidence="6" type="primary">ELOC</name>
    <name evidence="6" type="ORF">CEXT_730961</name>
</gene>
<evidence type="ECO:0000259" key="5">
    <source>
        <dbReference type="Pfam" id="PF03931"/>
    </source>
</evidence>
<dbReference type="SMART" id="SM00512">
    <property type="entry name" value="Skp1"/>
    <property type="match status" value="1"/>
</dbReference>
<evidence type="ECO:0000256" key="3">
    <source>
        <dbReference type="ARBA" id="ARBA00021347"/>
    </source>
</evidence>
<dbReference type="Gene3D" id="3.30.710.10">
    <property type="entry name" value="Potassium Channel Kv1.1, Chain A"/>
    <property type="match status" value="1"/>
</dbReference>
<dbReference type="InterPro" id="IPR001232">
    <property type="entry name" value="SKP1-like"/>
</dbReference>
<dbReference type="SUPFAM" id="SSF54695">
    <property type="entry name" value="POZ domain"/>
    <property type="match status" value="1"/>
</dbReference>
<comment type="subcellular location">
    <subcellularLocation>
        <location evidence="1">Nucleus</location>
    </subcellularLocation>
</comment>
<organism evidence="6 7">
    <name type="scientific">Caerostris extrusa</name>
    <name type="common">Bark spider</name>
    <name type="synonym">Caerostris bankana</name>
    <dbReference type="NCBI Taxonomy" id="172846"/>
    <lineage>
        <taxon>Eukaryota</taxon>
        <taxon>Metazoa</taxon>
        <taxon>Ecdysozoa</taxon>
        <taxon>Arthropoda</taxon>
        <taxon>Chelicerata</taxon>
        <taxon>Arachnida</taxon>
        <taxon>Araneae</taxon>
        <taxon>Araneomorphae</taxon>
        <taxon>Entelegynae</taxon>
        <taxon>Araneoidea</taxon>
        <taxon>Araneidae</taxon>
        <taxon>Caerostris</taxon>
    </lineage>
</organism>
<dbReference type="InterPro" id="IPR016073">
    <property type="entry name" value="Skp1_comp_POZ"/>
</dbReference>
<accession>A0AAV4MN94</accession>
<comment type="similarity">
    <text evidence="2">Belongs to the SKP1 family.</text>
</comment>
<dbReference type="EMBL" id="BPLR01019993">
    <property type="protein sequence ID" value="GIX73825.1"/>
    <property type="molecule type" value="Genomic_DNA"/>
</dbReference>
<dbReference type="GO" id="GO:0006511">
    <property type="term" value="P:ubiquitin-dependent protein catabolic process"/>
    <property type="evidence" value="ECO:0007669"/>
    <property type="project" value="InterPro"/>
</dbReference>
<protein>
    <recommendedName>
        <fullName evidence="3">Elongin-C</fullName>
    </recommendedName>
</protein>